<organism evidence="1 2">
    <name type="scientific">Parageobacillus galactosidasius</name>
    <dbReference type="NCBI Taxonomy" id="883812"/>
    <lineage>
        <taxon>Bacteria</taxon>
        <taxon>Bacillati</taxon>
        <taxon>Bacillota</taxon>
        <taxon>Bacilli</taxon>
        <taxon>Bacillales</taxon>
        <taxon>Anoxybacillaceae</taxon>
        <taxon>Parageobacillus</taxon>
    </lineage>
</organism>
<accession>A0A226QKR8</accession>
<dbReference type="RefSeq" id="WP_089098110.1">
    <property type="nucleotide sequence ID" value="NZ_NDYL01000002.1"/>
</dbReference>
<sequence length="216" mass="24983">MTILPYILQDFNENGVYNNCQDELKIEFTDIIHAAITVGRRNWDDVLYHGIYSDYEVNFRTSLVQTFLTDNGNSRYLTVSGPYHTLDPREKGAINYFLGCTFAHLLTMKLFNINWIMHLDVYQAGLYGPNPVNITMNGESNRRPDFIGYDSSNRWAVIEAKGRTQFKRGDLARAKEQTENLKTINDEEPIFRLAIMSYLNNNMINIRISDPPKPND</sequence>
<dbReference type="Proteomes" id="UP000198394">
    <property type="component" value="Unassembled WGS sequence"/>
</dbReference>
<comment type="caution">
    <text evidence="1">The sequence shown here is derived from an EMBL/GenBank/DDBJ whole genome shotgun (WGS) entry which is preliminary data.</text>
</comment>
<dbReference type="AlphaFoldDB" id="A0A226QKR8"/>
<gene>
    <name evidence="1" type="ORF">B9L23_17710</name>
</gene>
<proteinExistence type="predicted"/>
<evidence type="ECO:0000313" key="1">
    <source>
        <dbReference type="EMBL" id="OXB92965.1"/>
    </source>
</evidence>
<dbReference type="EMBL" id="NDYL01000002">
    <property type="protein sequence ID" value="OXB92965.1"/>
    <property type="molecule type" value="Genomic_DNA"/>
</dbReference>
<name>A0A226QKR8_9BACL</name>
<reference evidence="1 2" key="1">
    <citation type="submission" date="2017-04" db="EMBL/GenBank/DDBJ databases">
        <title>The genome sequence of Parageobacillus galactosidasius DSM 18751.</title>
        <authorList>
            <person name="Ramaloko W.T."/>
            <person name="Koen N."/>
            <person name="Polliack S."/>
            <person name="Aliyu H."/>
            <person name="Lebre P."/>
            <person name="Mohr T."/>
            <person name="Oswald F."/>
            <person name="Zwick M."/>
            <person name="Neumann A."/>
            <person name="Syldatk C."/>
            <person name="Cowan D."/>
            <person name="De Maayer P."/>
        </authorList>
    </citation>
    <scope>NUCLEOTIDE SEQUENCE [LARGE SCALE GENOMIC DNA]</scope>
    <source>
        <strain evidence="1 2">DSM 18751</strain>
    </source>
</reference>
<protein>
    <submittedName>
        <fullName evidence="1">Uncharacterized protein</fullName>
    </submittedName>
</protein>
<keyword evidence="2" id="KW-1185">Reference proteome</keyword>
<evidence type="ECO:0000313" key="2">
    <source>
        <dbReference type="Proteomes" id="UP000198394"/>
    </source>
</evidence>